<dbReference type="Gene3D" id="1.20.120.550">
    <property type="entry name" value="Membrane associated eicosanoid/glutathione metabolism-like domain"/>
    <property type="match status" value="1"/>
</dbReference>
<dbReference type="PANTHER" id="PTHR35371">
    <property type="entry name" value="INNER MEMBRANE PROTEIN"/>
    <property type="match status" value="1"/>
</dbReference>
<keyword evidence="6" id="KW-1185">Reference proteome</keyword>
<proteinExistence type="predicted"/>
<accession>A0A9W8JJ66</accession>
<keyword evidence="4" id="KW-0472">Membrane</keyword>
<sequence length="153" mass="16620">MASLWDSPLSLYSIPAAWLLAYIPQVIKVNLLKQVGGYNNLEPRQNIAKLGSKPGVEDKLKAKIARAEGTHNNGLESFPLFAVSVLVANHAGLAQSSINRTAALYLASRVLYSYIYIQQNRPWHGSTRTLVWLVGVGSSISLLIRGANLVHGA</sequence>
<comment type="subcellular location">
    <subcellularLocation>
        <location evidence="1">Membrane</location>
    </subcellularLocation>
</comment>
<dbReference type="SUPFAM" id="SSF161084">
    <property type="entry name" value="MAPEG domain-like"/>
    <property type="match status" value="1"/>
</dbReference>
<dbReference type="InterPro" id="IPR001129">
    <property type="entry name" value="Membr-assoc_MAPEG"/>
</dbReference>
<keyword evidence="3" id="KW-1133">Transmembrane helix</keyword>
<evidence type="ECO:0000256" key="1">
    <source>
        <dbReference type="ARBA" id="ARBA00004370"/>
    </source>
</evidence>
<dbReference type="InterPro" id="IPR023352">
    <property type="entry name" value="MAPEG-like_dom_sf"/>
</dbReference>
<evidence type="ECO:0000313" key="6">
    <source>
        <dbReference type="Proteomes" id="UP001140091"/>
    </source>
</evidence>
<reference evidence="5" key="1">
    <citation type="submission" date="2022-06" db="EMBL/GenBank/DDBJ databases">
        <title>Genome Sequence of Candolleomyces eurysporus.</title>
        <authorList>
            <person name="Buettner E."/>
        </authorList>
    </citation>
    <scope>NUCLEOTIDE SEQUENCE</scope>
    <source>
        <strain evidence="5">VTCC 930004</strain>
    </source>
</reference>
<keyword evidence="2" id="KW-0812">Transmembrane</keyword>
<dbReference type="Proteomes" id="UP001140091">
    <property type="component" value="Unassembled WGS sequence"/>
</dbReference>
<organism evidence="5 6">
    <name type="scientific">Candolleomyces eurysporus</name>
    <dbReference type="NCBI Taxonomy" id="2828524"/>
    <lineage>
        <taxon>Eukaryota</taxon>
        <taxon>Fungi</taxon>
        <taxon>Dikarya</taxon>
        <taxon>Basidiomycota</taxon>
        <taxon>Agaricomycotina</taxon>
        <taxon>Agaricomycetes</taxon>
        <taxon>Agaricomycetidae</taxon>
        <taxon>Agaricales</taxon>
        <taxon>Agaricineae</taxon>
        <taxon>Psathyrellaceae</taxon>
        <taxon>Candolleomyces</taxon>
    </lineage>
</organism>
<dbReference type="PANTHER" id="PTHR35371:SF1">
    <property type="entry name" value="BLR7753 PROTEIN"/>
    <property type="match status" value="1"/>
</dbReference>
<feature type="non-terminal residue" evidence="5">
    <location>
        <position position="153"/>
    </location>
</feature>
<dbReference type="GO" id="GO:0016020">
    <property type="term" value="C:membrane"/>
    <property type="evidence" value="ECO:0007669"/>
    <property type="project" value="UniProtKB-SubCell"/>
</dbReference>
<evidence type="ECO:0000256" key="2">
    <source>
        <dbReference type="ARBA" id="ARBA00022692"/>
    </source>
</evidence>
<dbReference type="EMBL" id="JANBPK010000706">
    <property type="protein sequence ID" value="KAJ2935074.1"/>
    <property type="molecule type" value="Genomic_DNA"/>
</dbReference>
<gene>
    <name evidence="5" type="ORF">H1R20_g2070</name>
</gene>
<comment type="caution">
    <text evidence="5">The sequence shown here is derived from an EMBL/GenBank/DDBJ whole genome shotgun (WGS) entry which is preliminary data.</text>
</comment>
<dbReference type="AlphaFoldDB" id="A0A9W8JJ66"/>
<name>A0A9W8JJ66_9AGAR</name>
<protein>
    <submittedName>
        <fullName evidence="5">Uncharacterized protein</fullName>
    </submittedName>
</protein>
<evidence type="ECO:0000256" key="4">
    <source>
        <dbReference type="ARBA" id="ARBA00023136"/>
    </source>
</evidence>
<evidence type="ECO:0000313" key="5">
    <source>
        <dbReference type="EMBL" id="KAJ2935074.1"/>
    </source>
</evidence>
<evidence type="ECO:0000256" key="3">
    <source>
        <dbReference type="ARBA" id="ARBA00022989"/>
    </source>
</evidence>
<dbReference type="Pfam" id="PF01124">
    <property type="entry name" value="MAPEG"/>
    <property type="match status" value="1"/>
</dbReference>
<dbReference type="OrthoDB" id="2122304at2759"/>